<dbReference type="GO" id="GO:0005829">
    <property type="term" value="C:cytosol"/>
    <property type="evidence" value="ECO:0007669"/>
    <property type="project" value="TreeGrafter"/>
</dbReference>
<dbReference type="EMBL" id="CP002930">
    <property type="protein sequence ID" value="AFY02169.1"/>
    <property type="molecule type" value="Genomic_DNA"/>
</dbReference>
<dbReference type="Proteomes" id="UP000010074">
    <property type="component" value="Chromosome"/>
</dbReference>
<evidence type="ECO:0000313" key="5">
    <source>
        <dbReference type="EMBL" id="AFY02169.1"/>
    </source>
</evidence>
<sequence length="128" mass="14720">MPYFLPEELYYTTNHEWLHVDENLATIGLTEYALERLGEILYMELPEEGQHTTPGHTLSSIESVKNIHDLISTINGTVLEINASLIEDPTPLNDDPMSEGWLFRIEMDNERDLSSLIRSRDYKALISK</sequence>
<dbReference type="PANTHER" id="PTHR11715">
    <property type="entry name" value="GLYCINE CLEAVAGE SYSTEM H PROTEIN"/>
    <property type="match status" value="1"/>
</dbReference>
<dbReference type="KEGG" id="bbat:Bdt_2486"/>
<dbReference type="PANTHER" id="PTHR11715:SF3">
    <property type="entry name" value="GLYCINE CLEAVAGE SYSTEM H PROTEIN-RELATED"/>
    <property type="match status" value="1"/>
</dbReference>
<dbReference type="Pfam" id="PF01597">
    <property type="entry name" value="GCV_H"/>
    <property type="match status" value="1"/>
</dbReference>
<name>K7ZB83_BDEBC</name>
<dbReference type="STRING" id="1069642.Bdt_2486"/>
<dbReference type="HOGENOM" id="CLU_097408_2_2_7"/>
<dbReference type="GO" id="GO:0019464">
    <property type="term" value="P:glycine decarboxylation via glycine cleavage system"/>
    <property type="evidence" value="ECO:0007669"/>
    <property type="project" value="InterPro"/>
</dbReference>
<dbReference type="InterPro" id="IPR033753">
    <property type="entry name" value="GCV_H/Fam206"/>
</dbReference>
<dbReference type="OrthoDB" id="5293986at2"/>
<dbReference type="InterPro" id="IPR002930">
    <property type="entry name" value="GCV_H"/>
</dbReference>
<feature type="domain" description="Lipoyl-binding" evidence="4">
    <location>
        <begin position="24"/>
        <end position="106"/>
    </location>
</feature>
<dbReference type="GO" id="GO:0009249">
    <property type="term" value="P:protein lipoylation"/>
    <property type="evidence" value="ECO:0007669"/>
    <property type="project" value="TreeGrafter"/>
</dbReference>
<feature type="modified residue" description="N6-lipoyllysine" evidence="3">
    <location>
        <position position="65"/>
    </location>
</feature>
<gene>
    <name evidence="5" type="ORF">Bdt_2486</name>
</gene>
<dbReference type="InterPro" id="IPR011053">
    <property type="entry name" value="Single_hybrid_motif"/>
</dbReference>
<dbReference type="AlphaFoldDB" id="K7ZB83"/>
<dbReference type="PATRIC" id="fig|1069642.3.peg.2460"/>
<accession>K7ZB83</accession>
<comment type="similarity">
    <text evidence="1">Belongs to the GcvH family.</text>
</comment>
<proteinExistence type="inferred from homology"/>
<evidence type="ECO:0000313" key="6">
    <source>
        <dbReference type="Proteomes" id="UP000010074"/>
    </source>
</evidence>
<dbReference type="NCBIfam" id="NF002270">
    <property type="entry name" value="PRK01202.1"/>
    <property type="match status" value="1"/>
</dbReference>
<dbReference type="Gene3D" id="2.40.50.100">
    <property type="match status" value="1"/>
</dbReference>
<reference evidence="5 6" key="1">
    <citation type="journal article" date="2012" name="BMC Genomics">
        <title>Genome analysis of a simultaneously predatory and prey-independent, novel Bdellovibrio bacteriovorus from the River Tiber, supports in silico predictions of both ancient and recent lateral gene transfer from diverse bacteria.</title>
        <authorList>
            <person name="Hobley L."/>
            <person name="Lerner T.R."/>
            <person name="Williams L.E."/>
            <person name="Lambert C."/>
            <person name="Till R."/>
            <person name="Milner D.S."/>
            <person name="Basford S.M."/>
            <person name="Capeness M.J."/>
            <person name="Fenton A.K."/>
            <person name="Atterbury R.J."/>
            <person name="Harris M.A."/>
            <person name="Sockett R.E."/>
        </authorList>
    </citation>
    <scope>NUCLEOTIDE SEQUENCE [LARGE SCALE GENOMIC DNA]</scope>
    <source>
        <strain evidence="5 6">Tiberius</strain>
    </source>
</reference>
<evidence type="ECO:0000259" key="4">
    <source>
        <dbReference type="PROSITE" id="PS50968"/>
    </source>
</evidence>
<dbReference type="CDD" id="cd06848">
    <property type="entry name" value="GCS_H"/>
    <property type="match status" value="1"/>
</dbReference>
<dbReference type="InterPro" id="IPR000089">
    <property type="entry name" value="Biotin_lipoyl"/>
</dbReference>
<evidence type="ECO:0000256" key="2">
    <source>
        <dbReference type="ARBA" id="ARBA00022823"/>
    </source>
</evidence>
<dbReference type="GO" id="GO:0005960">
    <property type="term" value="C:glycine cleavage complex"/>
    <property type="evidence" value="ECO:0007669"/>
    <property type="project" value="InterPro"/>
</dbReference>
<evidence type="ECO:0000256" key="1">
    <source>
        <dbReference type="ARBA" id="ARBA00009249"/>
    </source>
</evidence>
<evidence type="ECO:0000256" key="3">
    <source>
        <dbReference type="PIRSR" id="PIRSR617453-50"/>
    </source>
</evidence>
<dbReference type="NCBIfam" id="TIGR00527">
    <property type="entry name" value="gcvH"/>
    <property type="match status" value="1"/>
</dbReference>
<dbReference type="PROSITE" id="PS50968">
    <property type="entry name" value="BIOTINYL_LIPOYL"/>
    <property type="match status" value="1"/>
</dbReference>
<organism evidence="5 6">
    <name type="scientific">Bdellovibrio bacteriovorus str. Tiberius</name>
    <dbReference type="NCBI Taxonomy" id="1069642"/>
    <lineage>
        <taxon>Bacteria</taxon>
        <taxon>Pseudomonadati</taxon>
        <taxon>Bdellovibrionota</taxon>
        <taxon>Bdellovibrionia</taxon>
        <taxon>Bdellovibrionales</taxon>
        <taxon>Pseudobdellovibrionaceae</taxon>
        <taxon>Bdellovibrio</taxon>
    </lineage>
</organism>
<dbReference type="InterPro" id="IPR017453">
    <property type="entry name" value="GCV_H_sub"/>
</dbReference>
<keyword evidence="2 3" id="KW-0450">Lipoyl</keyword>
<protein>
    <submittedName>
        <fullName evidence="5">Glycine cleavage system protein H-like protein</fullName>
    </submittedName>
</protein>
<dbReference type="RefSeq" id="WP_015091605.1">
    <property type="nucleotide sequence ID" value="NC_019567.1"/>
</dbReference>
<dbReference type="SUPFAM" id="SSF51230">
    <property type="entry name" value="Single hybrid motif"/>
    <property type="match status" value="1"/>
</dbReference>